<dbReference type="PANTHER" id="PTHR43610:SF1">
    <property type="entry name" value="N-ACETYLTRANSFERASE DOMAIN-CONTAINING PROTEIN"/>
    <property type="match status" value="1"/>
</dbReference>
<accession>A0A845ADD8</accession>
<dbReference type="RefSeq" id="WP_160752563.1">
    <property type="nucleotide sequence ID" value="NZ_WTYA01000003.1"/>
</dbReference>
<organism evidence="2 3">
    <name type="scientific">Qipengyuania algicida</name>
    <dbReference type="NCBI Taxonomy" id="1836209"/>
    <lineage>
        <taxon>Bacteria</taxon>
        <taxon>Pseudomonadati</taxon>
        <taxon>Pseudomonadota</taxon>
        <taxon>Alphaproteobacteria</taxon>
        <taxon>Sphingomonadales</taxon>
        <taxon>Erythrobacteraceae</taxon>
        <taxon>Qipengyuania</taxon>
    </lineage>
</organism>
<dbReference type="InterPro" id="IPR000182">
    <property type="entry name" value="GNAT_dom"/>
</dbReference>
<dbReference type="AlphaFoldDB" id="A0A845ADD8"/>
<dbReference type="Gene3D" id="3.40.630.30">
    <property type="match status" value="1"/>
</dbReference>
<dbReference type="Pfam" id="PF13302">
    <property type="entry name" value="Acetyltransf_3"/>
    <property type="match status" value="1"/>
</dbReference>
<reference evidence="2 3" key="1">
    <citation type="submission" date="2019-12" db="EMBL/GenBank/DDBJ databases">
        <title>Genomic-based taxomic classification of the family Erythrobacteraceae.</title>
        <authorList>
            <person name="Xu L."/>
        </authorList>
    </citation>
    <scope>NUCLEOTIDE SEQUENCE [LARGE SCALE GENOMIC DNA]</scope>
    <source>
        <strain evidence="2 3">KEMB 9005-328</strain>
    </source>
</reference>
<name>A0A845ADD8_9SPHN</name>
<dbReference type="InterPro" id="IPR016181">
    <property type="entry name" value="Acyl_CoA_acyltransferase"/>
</dbReference>
<dbReference type="PANTHER" id="PTHR43610">
    <property type="entry name" value="BLL6696 PROTEIN"/>
    <property type="match status" value="1"/>
</dbReference>
<dbReference type="EMBL" id="WTYA01000003">
    <property type="protein sequence ID" value="MXP28270.1"/>
    <property type="molecule type" value="Genomic_DNA"/>
</dbReference>
<dbReference type="GO" id="GO:0016747">
    <property type="term" value="F:acyltransferase activity, transferring groups other than amino-acyl groups"/>
    <property type="evidence" value="ECO:0007669"/>
    <property type="project" value="InterPro"/>
</dbReference>
<evidence type="ECO:0000259" key="1">
    <source>
        <dbReference type="PROSITE" id="PS51186"/>
    </source>
</evidence>
<feature type="domain" description="N-acetyltransferase" evidence="1">
    <location>
        <begin position="17"/>
        <end position="175"/>
    </location>
</feature>
<proteinExistence type="predicted"/>
<gene>
    <name evidence="2" type="ORF">GRI58_05480</name>
</gene>
<keyword evidence="3" id="KW-1185">Reference proteome</keyword>
<dbReference type="OrthoDB" id="9801656at2"/>
<dbReference type="SUPFAM" id="SSF55729">
    <property type="entry name" value="Acyl-CoA N-acyltransferases (Nat)"/>
    <property type="match status" value="1"/>
</dbReference>
<comment type="caution">
    <text evidence="2">The sequence shown here is derived from an EMBL/GenBank/DDBJ whole genome shotgun (WGS) entry which is preliminary data.</text>
</comment>
<dbReference type="Proteomes" id="UP000439780">
    <property type="component" value="Unassembled WGS sequence"/>
</dbReference>
<evidence type="ECO:0000313" key="2">
    <source>
        <dbReference type="EMBL" id="MXP28270.1"/>
    </source>
</evidence>
<sequence length="185" mass="20625">MSLADFDRQPLLAEGPLSLRPLTADDIEPLYAIAGDPLVWDQHPMPERSERAHFEEWIGGKLADGGTLVAHFEGEGLIASSTYSNLRTESGGAIEIGSTFLARRMWGGPVNRTIKRLMLRHAFTYVAQVEFLVWDRNVRSRRAMEKIGGRLTDRTATVAHRAQAVVHLVYEITREDFTIGPLANA</sequence>
<evidence type="ECO:0000313" key="3">
    <source>
        <dbReference type="Proteomes" id="UP000439780"/>
    </source>
</evidence>
<protein>
    <submittedName>
        <fullName evidence="2">GNAT family N-acetyltransferase</fullName>
    </submittedName>
</protein>
<keyword evidence="2" id="KW-0808">Transferase</keyword>
<dbReference type="PROSITE" id="PS51186">
    <property type="entry name" value="GNAT"/>
    <property type="match status" value="1"/>
</dbReference>